<dbReference type="EMBL" id="LKCW01000109">
    <property type="protein sequence ID" value="KPM39377.1"/>
    <property type="molecule type" value="Genomic_DNA"/>
</dbReference>
<evidence type="ECO:0000256" key="3">
    <source>
        <dbReference type="SAM" id="MobiDB-lite"/>
    </source>
</evidence>
<sequence length="424" mass="45085">MCTASNPINHHTSHTMGNGASSSSSGDKGTGSPSSTRLDTSHAMDNGASSSSSGTYAEGQSSNDHGFDHSAVPGASLTASLPTDPNSTIDTLGENAQSDAAAAIERASSPCSSEDNISLSTDDSDGAASSSATSMSFSTNFSNFAVIESTLREGEQFATAFFDTEQKIKIAKALDDFGVEYIELTSPAASEQSRLDCETICKLGLKAKILCHIRCNMDDARIAVQAGVDGINMCIGTSTQLMKHSHGKDLAFIAEKASEVIAYVKSNNIEIRFSGEDSFRSDFNEILKLYSLMDRLGANRVGIADTVGGATPMEVYEKIAALRKVVDCDIETHFHNDTGCAIANAYLALEAGATHIDTTVLGIGERNGITPLGGLVKCLMPTERQYLMSKYKLEKLRALEELVAECVGVEIPWNVRPLDLKAEY</sequence>
<dbReference type="InterPro" id="IPR002034">
    <property type="entry name" value="AIPM/Hcit_synth_CS"/>
</dbReference>
<evidence type="ECO:0000313" key="5">
    <source>
        <dbReference type="EMBL" id="KPM39377.1"/>
    </source>
</evidence>
<dbReference type="InterPro" id="IPR013785">
    <property type="entry name" value="Aldolase_TIM"/>
</dbReference>
<organism evidence="5 6">
    <name type="scientific">Neonectria ditissima</name>
    <dbReference type="NCBI Taxonomy" id="78410"/>
    <lineage>
        <taxon>Eukaryota</taxon>
        <taxon>Fungi</taxon>
        <taxon>Dikarya</taxon>
        <taxon>Ascomycota</taxon>
        <taxon>Pezizomycotina</taxon>
        <taxon>Sordariomycetes</taxon>
        <taxon>Hypocreomycetidae</taxon>
        <taxon>Hypocreales</taxon>
        <taxon>Nectriaceae</taxon>
        <taxon>Neonectria</taxon>
    </lineage>
</organism>
<dbReference type="PROSITE" id="PS00815">
    <property type="entry name" value="AIPM_HOMOCIT_SYNTH_1"/>
    <property type="match status" value="1"/>
</dbReference>
<dbReference type="OrthoDB" id="2015253at2759"/>
<reference evidence="5 6" key="1">
    <citation type="submission" date="2015-09" db="EMBL/GenBank/DDBJ databases">
        <title>Draft genome of a European isolate of the apple canker pathogen Neonectria ditissima.</title>
        <authorList>
            <person name="Gomez-Cortecero A."/>
            <person name="Harrison R.J."/>
            <person name="Armitage A.D."/>
        </authorList>
    </citation>
    <scope>NUCLEOTIDE SEQUENCE [LARGE SCALE GENOMIC DNA]</scope>
    <source>
        <strain evidence="5 6">R09/05</strain>
    </source>
</reference>
<evidence type="ECO:0000256" key="2">
    <source>
        <dbReference type="RuleBase" id="RU003523"/>
    </source>
</evidence>
<keyword evidence="6" id="KW-1185">Reference proteome</keyword>
<feature type="compositionally biased region" description="Low complexity" evidence="3">
    <location>
        <begin position="14"/>
        <end position="36"/>
    </location>
</feature>
<dbReference type="SUPFAM" id="SSF51569">
    <property type="entry name" value="Aldolase"/>
    <property type="match status" value="1"/>
</dbReference>
<dbReference type="PANTHER" id="PTHR10277">
    <property type="entry name" value="HOMOCITRATE SYNTHASE-RELATED"/>
    <property type="match status" value="1"/>
</dbReference>
<feature type="compositionally biased region" description="Polar residues" evidence="3">
    <location>
        <begin position="1"/>
        <end position="10"/>
    </location>
</feature>
<evidence type="ECO:0000313" key="6">
    <source>
        <dbReference type="Proteomes" id="UP000050424"/>
    </source>
</evidence>
<dbReference type="GO" id="GO:0019878">
    <property type="term" value="P:lysine biosynthetic process via aminoadipic acid"/>
    <property type="evidence" value="ECO:0007669"/>
    <property type="project" value="TreeGrafter"/>
</dbReference>
<proteinExistence type="inferred from homology"/>
<dbReference type="STRING" id="78410.A0A0P7BAQ1"/>
<dbReference type="Pfam" id="PF00682">
    <property type="entry name" value="HMGL-like"/>
    <property type="match status" value="1"/>
</dbReference>
<evidence type="ECO:0000259" key="4">
    <source>
        <dbReference type="PROSITE" id="PS50991"/>
    </source>
</evidence>
<gene>
    <name evidence="5" type="ORF">AK830_g7212</name>
</gene>
<dbReference type="PROSITE" id="PS00816">
    <property type="entry name" value="AIPM_HOMOCIT_SYNTH_2"/>
    <property type="match status" value="1"/>
</dbReference>
<feature type="compositionally biased region" description="Polar residues" evidence="3">
    <location>
        <begin position="47"/>
        <end position="64"/>
    </location>
</feature>
<dbReference type="InterPro" id="IPR048253">
    <property type="entry name" value="DRE_TIM_HCS_fun_bact"/>
</dbReference>
<feature type="compositionally biased region" description="Low complexity" evidence="3">
    <location>
        <begin position="118"/>
        <end position="134"/>
    </location>
</feature>
<feature type="domain" description="Pyruvate carboxyltransferase" evidence="4">
    <location>
        <begin position="144"/>
        <end position="397"/>
    </location>
</feature>
<dbReference type="GO" id="GO:0004410">
    <property type="term" value="F:homocitrate synthase activity"/>
    <property type="evidence" value="ECO:0007669"/>
    <property type="project" value="TreeGrafter"/>
</dbReference>
<evidence type="ECO:0000256" key="1">
    <source>
        <dbReference type="ARBA" id="ARBA00022679"/>
    </source>
</evidence>
<accession>A0A0P7BAQ1</accession>
<comment type="caution">
    <text evidence="5">The sequence shown here is derived from an EMBL/GenBank/DDBJ whole genome shotgun (WGS) entry which is preliminary data.</text>
</comment>
<dbReference type="InterPro" id="IPR000891">
    <property type="entry name" value="PYR_CT"/>
</dbReference>
<dbReference type="InterPro" id="IPR050073">
    <property type="entry name" value="2-IPM_HCS-like"/>
</dbReference>
<feature type="region of interest" description="Disordered" evidence="3">
    <location>
        <begin position="1"/>
        <end position="134"/>
    </location>
</feature>
<dbReference type="PROSITE" id="PS50991">
    <property type="entry name" value="PYR_CT"/>
    <property type="match status" value="1"/>
</dbReference>
<name>A0A0P7BAQ1_9HYPO</name>
<dbReference type="FunFam" id="3.20.20.70:FF:000032">
    <property type="entry name" value="Homocitrate synthase, mitochondrial"/>
    <property type="match status" value="1"/>
</dbReference>
<dbReference type="Gene3D" id="3.20.20.70">
    <property type="entry name" value="Aldolase class I"/>
    <property type="match status" value="1"/>
</dbReference>
<dbReference type="PANTHER" id="PTHR10277:SF48">
    <property type="entry name" value="HOMOCITRATE SYNTHASE, CYTOSOLIC ISOZYME-RELATED"/>
    <property type="match status" value="1"/>
</dbReference>
<feature type="compositionally biased region" description="Polar residues" evidence="3">
    <location>
        <begin position="77"/>
        <end position="98"/>
    </location>
</feature>
<dbReference type="Proteomes" id="UP000050424">
    <property type="component" value="Unassembled WGS sequence"/>
</dbReference>
<keyword evidence="1 2" id="KW-0808">Transferase</keyword>
<dbReference type="GO" id="GO:0005739">
    <property type="term" value="C:mitochondrion"/>
    <property type="evidence" value="ECO:0007669"/>
    <property type="project" value="TreeGrafter"/>
</dbReference>
<dbReference type="AlphaFoldDB" id="A0A0P7BAQ1"/>
<dbReference type="CDD" id="cd07948">
    <property type="entry name" value="DRE_TIM_HCS"/>
    <property type="match status" value="1"/>
</dbReference>
<comment type="similarity">
    <text evidence="2">Belongs to the alpha-IPM synthase/homocitrate synthase family.</text>
</comment>
<protein>
    <submittedName>
        <fullName evidence="5">Homocitrate synthase, mitochondrial</fullName>
    </submittedName>
</protein>